<evidence type="ECO:0000313" key="5">
    <source>
        <dbReference type="Proteomes" id="UP001147782"/>
    </source>
</evidence>
<feature type="compositionally biased region" description="Low complexity" evidence="1">
    <location>
        <begin position="196"/>
        <end position="208"/>
    </location>
</feature>
<reference evidence="4" key="2">
    <citation type="journal article" date="2023" name="IMA Fungus">
        <title>Comparative genomic study of the Penicillium genus elucidates a diverse pangenome and 15 lateral gene transfer events.</title>
        <authorList>
            <person name="Petersen C."/>
            <person name="Sorensen T."/>
            <person name="Nielsen M.R."/>
            <person name="Sondergaard T.E."/>
            <person name="Sorensen J.L."/>
            <person name="Fitzpatrick D.A."/>
            <person name="Frisvad J.C."/>
            <person name="Nielsen K.L."/>
        </authorList>
    </citation>
    <scope>NUCLEOTIDE SEQUENCE</scope>
    <source>
        <strain evidence="4">IBT 29864</strain>
    </source>
</reference>
<feature type="chain" id="PRO_5040995043" description="Extracellular serine-rich protein" evidence="3">
    <location>
        <begin position="24"/>
        <end position="354"/>
    </location>
</feature>
<dbReference type="CDD" id="cd00920">
    <property type="entry name" value="Cupredoxin"/>
    <property type="match status" value="1"/>
</dbReference>
<dbReference type="PANTHER" id="PTHR34883">
    <property type="entry name" value="SERINE-RICH PROTEIN, PUTATIVE-RELATED-RELATED"/>
    <property type="match status" value="1"/>
</dbReference>
<evidence type="ECO:0000256" key="2">
    <source>
        <dbReference type="SAM" id="Phobius"/>
    </source>
</evidence>
<dbReference type="GeneID" id="81440228"/>
<name>A0A9W9RZ52_9EURO</name>
<dbReference type="RefSeq" id="XP_056553112.1">
    <property type="nucleotide sequence ID" value="XM_056701049.1"/>
</dbReference>
<dbReference type="InterPro" id="IPR008972">
    <property type="entry name" value="Cupredoxin"/>
</dbReference>
<dbReference type="SUPFAM" id="SSF49503">
    <property type="entry name" value="Cupredoxins"/>
    <property type="match status" value="1"/>
</dbReference>
<dbReference type="PANTHER" id="PTHR34883:SF8">
    <property type="entry name" value="EXTRACELLULAR SERINE-RICH PROTEIN (AFU_ORTHOLOGUE AFUA_6G00670)"/>
    <property type="match status" value="1"/>
</dbReference>
<evidence type="ECO:0000256" key="3">
    <source>
        <dbReference type="SAM" id="SignalP"/>
    </source>
</evidence>
<proteinExistence type="predicted"/>
<keyword evidence="2" id="KW-0472">Membrane</keyword>
<keyword evidence="5" id="KW-1185">Reference proteome</keyword>
<gene>
    <name evidence="4" type="ORF">N7496_008130</name>
</gene>
<evidence type="ECO:0000256" key="1">
    <source>
        <dbReference type="SAM" id="MobiDB-lite"/>
    </source>
</evidence>
<feature type="region of interest" description="Disordered" evidence="1">
    <location>
        <begin position="262"/>
        <end position="340"/>
    </location>
</feature>
<dbReference type="OrthoDB" id="2331100at2759"/>
<keyword evidence="2" id="KW-1133">Transmembrane helix</keyword>
<dbReference type="Gene3D" id="2.60.40.420">
    <property type="entry name" value="Cupredoxins - blue copper proteins"/>
    <property type="match status" value="1"/>
</dbReference>
<feature type="compositionally biased region" description="Polar residues" evidence="1">
    <location>
        <begin position="312"/>
        <end position="335"/>
    </location>
</feature>
<reference evidence="4" key="1">
    <citation type="submission" date="2022-11" db="EMBL/GenBank/DDBJ databases">
        <authorList>
            <person name="Petersen C."/>
        </authorList>
    </citation>
    <scope>NUCLEOTIDE SEQUENCE</scope>
    <source>
        <strain evidence="4">IBT 29864</strain>
    </source>
</reference>
<dbReference type="AlphaFoldDB" id="A0A9W9RZ52"/>
<accession>A0A9W9RZ52</accession>
<dbReference type="Proteomes" id="UP001147782">
    <property type="component" value="Unassembled WGS sequence"/>
</dbReference>
<sequence length="354" mass="36975">MLFARHVLGPLLVSIGLSAGGYAEEYYSSETTAATSSTTLLPASSSSTSTGIATHTVQVGPKSSPQAYVPHNLTANPGDVVVFEFNPTNHSVVKADFDAPCVPASEGVFFSGMMDKFNESNGQVIGPLPTWSIVINDTQPTFFYCTAIGSCLKNGMVGVINPNSTQTFDEQYKKALTYPYMVVPGQSIPAEGGGSSTSSNSSATSAATNGGGGGGLSGGAIAGIVIGAVVFIAVVVVLLFVIGRKRVYSRDEHAERRSLFNSIGSNHDNRRSDLDSNYGRAPGTNFTSVSGPEPMMREFSTAPESASGFGGTSSRPNSGQWNWNNTQQGSRTAQGPTELDVNAAIYELPDSRGP</sequence>
<evidence type="ECO:0008006" key="6">
    <source>
        <dbReference type="Google" id="ProtNLM"/>
    </source>
</evidence>
<comment type="caution">
    <text evidence="4">The sequence shown here is derived from an EMBL/GenBank/DDBJ whole genome shotgun (WGS) entry which is preliminary data.</text>
</comment>
<feature type="signal peptide" evidence="3">
    <location>
        <begin position="1"/>
        <end position="23"/>
    </location>
</feature>
<organism evidence="4 5">
    <name type="scientific">Penicillium cataractarum</name>
    <dbReference type="NCBI Taxonomy" id="2100454"/>
    <lineage>
        <taxon>Eukaryota</taxon>
        <taxon>Fungi</taxon>
        <taxon>Dikarya</taxon>
        <taxon>Ascomycota</taxon>
        <taxon>Pezizomycotina</taxon>
        <taxon>Eurotiomycetes</taxon>
        <taxon>Eurotiomycetidae</taxon>
        <taxon>Eurotiales</taxon>
        <taxon>Aspergillaceae</taxon>
        <taxon>Penicillium</taxon>
    </lineage>
</organism>
<evidence type="ECO:0000313" key="4">
    <source>
        <dbReference type="EMBL" id="KAJ5368370.1"/>
    </source>
</evidence>
<feature type="transmembrane region" description="Helical" evidence="2">
    <location>
        <begin position="220"/>
        <end position="242"/>
    </location>
</feature>
<protein>
    <recommendedName>
        <fullName evidence="6">Extracellular serine-rich protein</fullName>
    </recommendedName>
</protein>
<feature type="region of interest" description="Disordered" evidence="1">
    <location>
        <begin position="189"/>
        <end position="210"/>
    </location>
</feature>
<keyword evidence="3" id="KW-0732">Signal</keyword>
<dbReference type="InterPro" id="IPR052953">
    <property type="entry name" value="Ser-rich/MCO-related"/>
</dbReference>
<keyword evidence="2" id="KW-0812">Transmembrane</keyword>
<dbReference type="EMBL" id="JAPZBS010000007">
    <property type="protein sequence ID" value="KAJ5368370.1"/>
    <property type="molecule type" value="Genomic_DNA"/>
</dbReference>